<sequence length="331" mass="35807">MTIWSTDNDCTATNRKTTVNYNSNSRSVYDPQELKSVLSSGLMSFPLTDFDEQGEFDASGYKSRLEWLMPYGATVLFAAGGTGEGFSLTLPEHAQVIRAAVDTCGSHTPIIAGAGYSTRMAMEMARSAQAAGAAGILLLPHYLTETNQEGLAAHIEAVCRSVEIGVIVYNRNVCRLDADTLERLVQRNRNLIGFKDGIGDIEAVAVIRSRLGDRVSYLGGLPTAEVYAEAYNAAGFPVYSSAVFNFIPKTAMEFYAAVRSGDRTVTERLLKEFFLPYIGIRNRGGGYAVSIVKAGARLVGKSAGPVRPPLAECTQRDHQDLQALIEKLGAQ</sequence>
<comment type="pathway">
    <text evidence="2 5">Carbohydrate acid metabolism; D-glucarate degradation; 2,5-dioxopentanoate from D-glucarate: step 2/2.</text>
</comment>
<dbReference type="SUPFAM" id="SSF51569">
    <property type="entry name" value="Aldolase"/>
    <property type="match status" value="1"/>
</dbReference>
<dbReference type="OrthoDB" id="9796205at2"/>
<dbReference type="PANTHER" id="PTHR12128:SF19">
    <property type="entry name" value="5-DEHYDRO-4-DEOXYGLUCARATE DEHYDRATASE 2-RELATED"/>
    <property type="match status" value="1"/>
</dbReference>
<dbReference type="EC" id="4.2.1.41" evidence="5"/>
<dbReference type="NCBIfam" id="NF002958">
    <property type="entry name" value="PRK03620.1"/>
    <property type="match status" value="1"/>
</dbReference>
<name>A0A2P7BFA1_9HYPH</name>
<gene>
    <name evidence="9" type="primary">kdgD</name>
    <name evidence="9" type="ORF">CU103_08755</name>
</gene>
<dbReference type="InterPro" id="IPR013785">
    <property type="entry name" value="Aldolase_TIM"/>
</dbReference>
<feature type="binding site" evidence="8">
    <location>
        <position position="82"/>
    </location>
    <ligand>
        <name>pyruvate</name>
        <dbReference type="ChEBI" id="CHEBI:15361"/>
    </ligand>
</feature>
<dbReference type="CDD" id="cd00951">
    <property type="entry name" value="KDGDH"/>
    <property type="match status" value="1"/>
</dbReference>
<evidence type="ECO:0000256" key="8">
    <source>
        <dbReference type="PIRSR" id="PIRSR001365-2"/>
    </source>
</evidence>
<protein>
    <recommendedName>
        <fullName evidence="5">Probable 5-dehydro-4-deoxyglucarate dehydratase</fullName>
        <ecNumber evidence="5">4.2.1.41</ecNumber>
    </recommendedName>
    <alternativeName>
        <fullName evidence="5">5-keto-4-deoxy-glucarate dehydratase</fullName>
        <shortName evidence="5">KDGDH</shortName>
    </alternativeName>
</protein>
<organism evidence="9 10">
    <name type="scientific">Phyllobacterium sophorae</name>
    <dbReference type="NCBI Taxonomy" id="1520277"/>
    <lineage>
        <taxon>Bacteria</taxon>
        <taxon>Pseudomonadati</taxon>
        <taxon>Pseudomonadota</taxon>
        <taxon>Alphaproteobacteria</taxon>
        <taxon>Hyphomicrobiales</taxon>
        <taxon>Phyllobacteriaceae</taxon>
        <taxon>Phyllobacterium</taxon>
    </lineage>
</organism>
<evidence type="ECO:0000256" key="4">
    <source>
        <dbReference type="ARBA" id="ARBA00023239"/>
    </source>
</evidence>
<evidence type="ECO:0000256" key="5">
    <source>
        <dbReference type="HAMAP-Rule" id="MF_00694"/>
    </source>
</evidence>
<dbReference type="Gene3D" id="3.20.20.70">
    <property type="entry name" value="Aldolase class I"/>
    <property type="match status" value="1"/>
</dbReference>
<comment type="similarity">
    <text evidence="3 5 6">Belongs to the DapA family.</text>
</comment>
<evidence type="ECO:0000256" key="6">
    <source>
        <dbReference type="PIRNR" id="PIRNR001365"/>
    </source>
</evidence>
<evidence type="ECO:0000256" key="3">
    <source>
        <dbReference type="ARBA" id="ARBA00007592"/>
    </source>
</evidence>
<evidence type="ECO:0000256" key="1">
    <source>
        <dbReference type="ARBA" id="ARBA00001446"/>
    </source>
</evidence>
<dbReference type="GO" id="GO:0042838">
    <property type="term" value="P:D-glucarate catabolic process"/>
    <property type="evidence" value="ECO:0007669"/>
    <property type="project" value="UniProtKB-UniRule"/>
</dbReference>
<comment type="caution">
    <text evidence="9">The sequence shown here is derived from an EMBL/GenBank/DDBJ whole genome shotgun (WGS) entry which is preliminary data.</text>
</comment>
<dbReference type="GO" id="GO:0008840">
    <property type="term" value="F:4-hydroxy-tetrahydrodipicolinate synthase activity"/>
    <property type="evidence" value="ECO:0007669"/>
    <property type="project" value="TreeGrafter"/>
</dbReference>
<dbReference type="GO" id="GO:0047448">
    <property type="term" value="F:5-dehydro-4-deoxyglucarate dehydratase activity"/>
    <property type="evidence" value="ECO:0007669"/>
    <property type="project" value="UniProtKB-UniRule"/>
</dbReference>
<dbReference type="NCBIfam" id="TIGR03249">
    <property type="entry name" value="KdgD"/>
    <property type="match status" value="1"/>
</dbReference>
<evidence type="ECO:0000313" key="10">
    <source>
        <dbReference type="Proteomes" id="UP000241764"/>
    </source>
</evidence>
<dbReference type="PIRSF" id="PIRSF001365">
    <property type="entry name" value="DHDPS"/>
    <property type="match status" value="1"/>
</dbReference>
<evidence type="ECO:0000313" key="9">
    <source>
        <dbReference type="EMBL" id="PSH65108.1"/>
    </source>
</evidence>
<feature type="active site" description="Schiff-base intermediate with substrate" evidence="7">
    <location>
        <position position="195"/>
    </location>
</feature>
<comment type="catalytic activity">
    <reaction evidence="1 5">
        <text>5-dehydro-4-deoxy-D-glucarate + H(+) = 2,5-dioxopentanoate + CO2 + H2O</text>
        <dbReference type="Rhea" id="RHEA:24608"/>
        <dbReference type="ChEBI" id="CHEBI:15377"/>
        <dbReference type="ChEBI" id="CHEBI:15378"/>
        <dbReference type="ChEBI" id="CHEBI:16526"/>
        <dbReference type="ChEBI" id="CHEBI:42819"/>
        <dbReference type="ChEBI" id="CHEBI:58136"/>
        <dbReference type="EC" id="4.2.1.41"/>
    </reaction>
</comment>
<dbReference type="EMBL" id="PGGM01000003">
    <property type="protein sequence ID" value="PSH65108.1"/>
    <property type="molecule type" value="Genomic_DNA"/>
</dbReference>
<dbReference type="HAMAP" id="MF_00694">
    <property type="entry name" value="KDGDH"/>
    <property type="match status" value="1"/>
</dbReference>
<accession>A0A2P7BFA1</accession>
<evidence type="ECO:0000256" key="7">
    <source>
        <dbReference type="PIRSR" id="PIRSR001365-1"/>
    </source>
</evidence>
<dbReference type="InterPro" id="IPR002220">
    <property type="entry name" value="DapA-like"/>
</dbReference>
<feature type="active site" description="Proton donor/acceptor" evidence="7">
    <location>
        <position position="169"/>
    </location>
</feature>
<evidence type="ECO:0000256" key="2">
    <source>
        <dbReference type="ARBA" id="ARBA00004983"/>
    </source>
</evidence>
<proteinExistence type="inferred from homology"/>
<dbReference type="UniPathway" id="UPA00564">
    <property type="reaction ID" value="UER00628"/>
</dbReference>
<keyword evidence="4 5" id="KW-0456">Lyase</keyword>
<dbReference type="Proteomes" id="UP000241764">
    <property type="component" value="Unassembled WGS sequence"/>
</dbReference>
<dbReference type="AlphaFoldDB" id="A0A2P7BFA1"/>
<dbReference type="PANTHER" id="PTHR12128">
    <property type="entry name" value="DIHYDRODIPICOLINATE SYNTHASE"/>
    <property type="match status" value="1"/>
</dbReference>
<dbReference type="Pfam" id="PF00701">
    <property type="entry name" value="DHDPS"/>
    <property type="match status" value="1"/>
</dbReference>
<reference evidence="10" key="1">
    <citation type="submission" date="2017-11" db="EMBL/GenBank/DDBJ databases">
        <authorList>
            <person name="Kuznetsova I."/>
            <person name="Sazanova A."/>
            <person name="Chirak E."/>
            <person name="Safronova V."/>
            <person name="Willems A."/>
        </authorList>
    </citation>
    <scope>NUCLEOTIDE SEQUENCE [LARGE SCALE GENOMIC DNA]</scope>
    <source>
        <strain evidence="10">CCBAU 03422</strain>
    </source>
</reference>
<dbReference type="InterPro" id="IPR017655">
    <property type="entry name" value="Dehydro-deoxyglucarate_dehyd"/>
</dbReference>
<dbReference type="SMART" id="SM01130">
    <property type="entry name" value="DHDPS"/>
    <property type="match status" value="1"/>
</dbReference>
<keyword evidence="10" id="KW-1185">Reference proteome</keyword>